<organism evidence="4 5">
    <name type="scientific">Jeotgalicoccus nanhaiensis</name>
    <dbReference type="NCBI Taxonomy" id="568603"/>
    <lineage>
        <taxon>Bacteria</taxon>
        <taxon>Bacillati</taxon>
        <taxon>Bacillota</taxon>
        <taxon>Bacilli</taxon>
        <taxon>Bacillales</taxon>
        <taxon>Staphylococcaceae</taxon>
        <taxon>Jeotgalicoccus</taxon>
    </lineage>
</organism>
<dbReference type="CDD" id="cd05237">
    <property type="entry name" value="UDP_invert_4-6DH_SDR_e"/>
    <property type="match status" value="1"/>
</dbReference>
<dbReference type="SUPFAM" id="SSF51735">
    <property type="entry name" value="NAD(P)-binding Rossmann-fold domains"/>
    <property type="match status" value="2"/>
</dbReference>
<protein>
    <submittedName>
        <fullName evidence="4">Polysaccharide biosynthesis protein</fullName>
    </submittedName>
</protein>
<dbReference type="Gene3D" id="3.40.50.720">
    <property type="entry name" value="NAD(P)-binding Rossmann-like Domain"/>
    <property type="match status" value="2"/>
</dbReference>
<accession>A0ABR9XWJ6</accession>
<evidence type="ECO:0000256" key="1">
    <source>
        <dbReference type="ARBA" id="ARBA00007430"/>
    </source>
</evidence>
<dbReference type="PANTHER" id="PTHR43318:SF1">
    <property type="entry name" value="POLYSACCHARIDE BIOSYNTHESIS PROTEIN EPSC-RELATED"/>
    <property type="match status" value="1"/>
</dbReference>
<dbReference type="InterPro" id="IPR051203">
    <property type="entry name" value="Polysaccharide_Synthase-Rel"/>
</dbReference>
<sequence length="616" mass="69017">MGVKKRFLLFLVADSLIATFSVFIGYYILEPFFLEYSLPVLLVAAVILLVSHHIFAYIFNLYHRAWQFASVREMISIAQAVTCSVLTSYIIILMIFEFSFTRLMIITWMMHLILIGASRLSWRVVAYHINGNYIRTTALTKTLVVGVGKGGSVLIKQMLESPAIGMNPVVAVDDDPLKQRMEVCGGVRVEGTRDDIQRLIKKYGIQKVIIAIPSLNKNELRKINELSLHDGVEVMTMPSINGVLSGKIEVNILKKVEVEDLLGREPVELDTDGIEDQVMDRTILITGAGGSIGSELVRQIAKFHPRQILLLGNGENSIYTILEEVSSKKDNIKYIPVIADVQNRERMFEVFSKYRPDIVYHAAAHKHVPMMEYNPREAVKNNIVGTKNTAEAACRFKAKKFVMISTDKAVNPPNVMGATKRMAEMIVQALNKNCEETTLVAVRFGNVLGSRGSVIPKFKQQILAGGPVTVTDERMTRYFMTIPEASRLVIQAGTIAAGGEVFVLDMGEPMKITDLAKNMIRLSGFTEDDIEINYIGLRPGEKLYEELLSEDEIHPEQVYEKIYRGKVSETPLSDIEQHIQELLSAEENSVKEKILSFINKDKAVKNSENVISLEIG</sequence>
<feature type="transmembrane region" description="Helical" evidence="2">
    <location>
        <begin position="7"/>
        <end position="29"/>
    </location>
</feature>
<evidence type="ECO:0000313" key="5">
    <source>
        <dbReference type="Proteomes" id="UP000647980"/>
    </source>
</evidence>
<keyword evidence="2" id="KW-1133">Transmembrane helix</keyword>
<keyword evidence="2" id="KW-0472">Membrane</keyword>
<feature type="transmembrane region" description="Helical" evidence="2">
    <location>
        <begin position="41"/>
        <end position="62"/>
    </location>
</feature>
<gene>
    <name evidence="4" type="ORF">IR135_02405</name>
</gene>
<dbReference type="InterPro" id="IPR036291">
    <property type="entry name" value="NAD(P)-bd_dom_sf"/>
</dbReference>
<comment type="caution">
    <text evidence="4">The sequence shown here is derived from an EMBL/GenBank/DDBJ whole genome shotgun (WGS) entry which is preliminary data.</text>
</comment>
<evidence type="ECO:0000259" key="3">
    <source>
        <dbReference type="Pfam" id="PF02719"/>
    </source>
</evidence>
<keyword evidence="5" id="KW-1185">Reference proteome</keyword>
<name>A0ABR9XWJ6_9STAP</name>
<dbReference type="Pfam" id="PF02719">
    <property type="entry name" value="Polysacc_synt_2"/>
    <property type="match status" value="1"/>
</dbReference>
<proteinExistence type="inferred from homology"/>
<feature type="transmembrane region" description="Helical" evidence="2">
    <location>
        <begin position="74"/>
        <end position="96"/>
    </location>
</feature>
<dbReference type="InterPro" id="IPR003869">
    <property type="entry name" value="Polysac_CapD-like"/>
</dbReference>
<dbReference type="Pfam" id="PF13727">
    <property type="entry name" value="CoA_binding_3"/>
    <property type="match status" value="1"/>
</dbReference>
<keyword evidence="2" id="KW-0812">Transmembrane</keyword>
<evidence type="ECO:0000313" key="4">
    <source>
        <dbReference type="EMBL" id="MBF0753110.1"/>
    </source>
</evidence>
<evidence type="ECO:0000256" key="2">
    <source>
        <dbReference type="SAM" id="Phobius"/>
    </source>
</evidence>
<dbReference type="EMBL" id="JADGLW010000002">
    <property type="protein sequence ID" value="MBF0753110.1"/>
    <property type="molecule type" value="Genomic_DNA"/>
</dbReference>
<reference evidence="4 5" key="1">
    <citation type="submission" date="2020-10" db="EMBL/GenBank/DDBJ databases">
        <title>Mouse Oral microbiota.</title>
        <authorList>
            <person name="Joseph S."/>
            <person name="Aduse-Opoku J."/>
        </authorList>
    </citation>
    <scope>NUCLEOTIDE SEQUENCE [LARGE SCALE GENOMIC DNA]</scope>
    <source>
        <strain evidence="4 5">19428wE5_W307</strain>
    </source>
</reference>
<dbReference type="Proteomes" id="UP000647980">
    <property type="component" value="Unassembled WGS sequence"/>
</dbReference>
<dbReference type="PANTHER" id="PTHR43318">
    <property type="entry name" value="UDP-N-ACETYLGLUCOSAMINE 4,6-DEHYDRATASE"/>
    <property type="match status" value="1"/>
</dbReference>
<feature type="domain" description="Polysaccharide biosynthesis protein CapD-like" evidence="3">
    <location>
        <begin position="283"/>
        <end position="565"/>
    </location>
</feature>
<comment type="similarity">
    <text evidence="1">Belongs to the polysaccharide synthase family.</text>
</comment>
<dbReference type="RefSeq" id="WP_135096416.1">
    <property type="nucleotide sequence ID" value="NZ_JADGLW010000002.1"/>
</dbReference>